<accession>A0A5B7CZW0</accession>
<evidence type="ECO:0000313" key="1">
    <source>
        <dbReference type="EMBL" id="MPC14304.1"/>
    </source>
</evidence>
<proteinExistence type="predicted"/>
<keyword evidence="2" id="KW-1185">Reference proteome</keyword>
<protein>
    <submittedName>
        <fullName evidence="1">Uncharacterized protein</fullName>
    </submittedName>
</protein>
<comment type="caution">
    <text evidence="1">The sequence shown here is derived from an EMBL/GenBank/DDBJ whole genome shotgun (WGS) entry which is preliminary data.</text>
</comment>
<reference evidence="1 2" key="1">
    <citation type="submission" date="2019-05" db="EMBL/GenBank/DDBJ databases">
        <title>Another draft genome of Portunus trituberculatus and its Hox gene families provides insights of decapod evolution.</title>
        <authorList>
            <person name="Jeong J.-H."/>
            <person name="Song I."/>
            <person name="Kim S."/>
            <person name="Choi T."/>
            <person name="Kim D."/>
            <person name="Ryu S."/>
            <person name="Kim W."/>
        </authorList>
    </citation>
    <scope>NUCLEOTIDE SEQUENCE [LARGE SCALE GENOMIC DNA]</scope>
    <source>
        <tissue evidence="1">Muscle</tissue>
    </source>
</reference>
<organism evidence="1 2">
    <name type="scientific">Portunus trituberculatus</name>
    <name type="common">Swimming crab</name>
    <name type="synonym">Neptunus trituberculatus</name>
    <dbReference type="NCBI Taxonomy" id="210409"/>
    <lineage>
        <taxon>Eukaryota</taxon>
        <taxon>Metazoa</taxon>
        <taxon>Ecdysozoa</taxon>
        <taxon>Arthropoda</taxon>
        <taxon>Crustacea</taxon>
        <taxon>Multicrustacea</taxon>
        <taxon>Malacostraca</taxon>
        <taxon>Eumalacostraca</taxon>
        <taxon>Eucarida</taxon>
        <taxon>Decapoda</taxon>
        <taxon>Pleocyemata</taxon>
        <taxon>Brachyura</taxon>
        <taxon>Eubrachyura</taxon>
        <taxon>Portunoidea</taxon>
        <taxon>Portunidae</taxon>
        <taxon>Portuninae</taxon>
        <taxon>Portunus</taxon>
    </lineage>
</organism>
<name>A0A5B7CZW0_PORTR</name>
<dbReference type="EMBL" id="VSRR010000343">
    <property type="protein sequence ID" value="MPC14304.1"/>
    <property type="molecule type" value="Genomic_DNA"/>
</dbReference>
<gene>
    <name evidence="1" type="ORF">E2C01_007068</name>
</gene>
<sequence>MIEAGLYNYWRLDAAQNSSSCEREPTKITVSSSLSLRQCWVMDLGVIRYEYSGSDSGDDVDGSHFCTGRAMMVVLTVGLNVGLATLCLEAGLASVLSR</sequence>
<dbReference type="Proteomes" id="UP000324222">
    <property type="component" value="Unassembled WGS sequence"/>
</dbReference>
<evidence type="ECO:0000313" key="2">
    <source>
        <dbReference type="Proteomes" id="UP000324222"/>
    </source>
</evidence>
<dbReference type="AlphaFoldDB" id="A0A5B7CZW0"/>